<evidence type="ECO:0008006" key="7">
    <source>
        <dbReference type="Google" id="ProtNLM"/>
    </source>
</evidence>
<keyword evidence="2" id="KW-0732">Signal</keyword>
<feature type="signal peptide" evidence="2">
    <location>
        <begin position="1"/>
        <end position="22"/>
    </location>
</feature>
<protein>
    <recommendedName>
        <fullName evidence="7">AB hydrolase-1 domain-containing protein</fullName>
    </recommendedName>
</protein>
<dbReference type="InterPro" id="IPR045889">
    <property type="entry name" value="MES/HNL"/>
</dbReference>
<dbReference type="GO" id="GO:0009694">
    <property type="term" value="P:jasmonic acid metabolic process"/>
    <property type="evidence" value="ECO:0007669"/>
    <property type="project" value="TreeGrafter"/>
</dbReference>
<dbReference type="GO" id="GO:0009696">
    <property type="term" value="P:salicylic acid metabolic process"/>
    <property type="evidence" value="ECO:0007669"/>
    <property type="project" value="TreeGrafter"/>
</dbReference>
<sequence>MEKTNCLTSLVVLILVLPYVNATLSRPKAAKHFVLVHKACHGAWSWYKIIALMKSSGHNVTALDLGASGINSKQAPEITHFSDFLSPLIEFLTSLTAHKNVVLVGHSIGGLAISKAMELFPEKISGAVFVAGLMPGPNINASTVYIELCNAVVSKLDNRVIYDKGPSNPPTFILGPKYLASNVYQQSPIQDLALATTLVREIFFYSVEDVSNEIILSRKRYGSIRRAFVVTPEDKLLKKEFQQLMIERNPPDEVKEIQGADHMVMMSKPHELFKFLLRFADKGLTHVSVATGIFLSLKTENDKEDEEEGEKESEEGDEEDGDENESDEGDDTESEEGDEDVVKTFNIDKFQVEMPIDDLTNLTGDFVVKSAMGAKFDAFRTILMNEKLEDFFKSSCFGYFLDLPEANNARFQISMVYDLLKRRINYKGDDDALEDKNKKMDEIWINYCGMPACFGMKEFAIVTGLRCHPPSEPLPKVARLRKPREKKISKSVKVGKKGKKPVKTVNTKTNKGKEKLNNENELLAIIGPSYKAKDLIEDLQSKKVLKKHKERLCLVWFVHAILWTKDINNVIDLSLFVFAQDLDAFNNYPWGNDSYFLTVEYLVSKLSPKTNNLYGFPWAFVAWAFEAIHYLRKQFNDYSKEISQPRILKWLSAKNNPKINFFDLFDPPHDIIVHPWLVSKEQELQMPFFLTLGIIDTKSDPTVDQIKKELAGATTIKKEAPIVSGDADDVALDVDVNVNIGVDIGDAGAKSGGEHVDDVGGIYGGFTPFSGHTTSFAPSSSSCSALSKLDNRVIYDKGPSNPPTFILGPKYLASNDLALATTLVREIFFYSAKGVSNEIILSRKRYGSIRRAFVVTPEDKLLKKEFQQLMIERNPPDEVKEIQGADHMVMMSKPHELFKFLLRFANKGLTHVSVVSV</sequence>
<dbReference type="GO" id="GO:0080030">
    <property type="term" value="F:methyl indole-3-acetate esterase activity"/>
    <property type="evidence" value="ECO:0007669"/>
    <property type="project" value="TreeGrafter"/>
</dbReference>
<feature type="domain" description="AB hydrolase-1" evidence="4">
    <location>
        <begin position="34"/>
        <end position="273"/>
    </location>
</feature>
<dbReference type="Proteomes" id="UP000824120">
    <property type="component" value="Chromosome 9"/>
</dbReference>
<keyword evidence="6" id="KW-1185">Reference proteome</keyword>
<dbReference type="Gene3D" id="3.40.50.1820">
    <property type="entry name" value="alpha/beta hydrolase"/>
    <property type="match status" value="2"/>
</dbReference>
<dbReference type="GO" id="GO:0080031">
    <property type="term" value="F:methyl salicylate esterase activity"/>
    <property type="evidence" value="ECO:0007669"/>
    <property type="project" value="TreeGrafter"/>
</dbReference>
<accession>A0A9J5XB15</accession>
<dbReference type="EMBL" id="JACXVP010000009">
    <property type="protein sequence ID" value="KAG5584970.1"/>
    <property type="molecule type" value="Genomic_DNA"/>
</dbReference>
<dbReference type="FunFam" id="3.40.50.1820:FF:000051">
    <property type="entry name" value="(S)-hydroxynitrile lyase"/>
    <property type="match status" value="1"/>
</dbReference>
<proteinExistence type="predicted"/>
<dbReference type="Pfam" id="PF09331">
    <property type="entry name" value="DUF1985"/>
    <property type="match status" value="1"/>
</dbReference>
<dbReference type="Pfam" id="PF12697">
    <property type="entry name" value="Abhydrolase_6"/>
    <property type="match status" value="1"/>
</dbReference>
<evidence type="ECO:0000259" key="4">
    <source>
        <dbReference type="Pfam" id="PF12697"/>
    </source>
</evidence>
<organism evidence="5 6">
    <name type="scientific">Solanum commersonii</name>
    <name type="common">Commerson's wild potato</name>
    <name type="synonym">Commerson's nightshade</name>
    <dbReference type="NCBI Taxonomy" id="4109"/>
    <lineage>
        <taxon>Eukaryota</taxon>
        <taxon>Viridiplantae</taxon>
        <taxon>Streptophyta</taxon>
        <taxon>Embryophyta</taxon>
        <taxon>Tracheophyta</taxon>
        <taxon>Spermatophyta</taxon>
        <taxon>Magnoliopsida</taxon>
        <taxon>eudicotyledons</taxon>
        <taxon>Gunneridae</taxon>
        <taxon>Pentapetalae</taxon>
        <taxon>asterids</taxon>
        <taxon>lamiids</taxon>
        <taxon>Solanales</taxon>
        <taxon>Solanaceae</taxon>
        <taxon>Solanoideae</taxon>
        <taxon>Solaneae</taxon>
        <taxon>Solanum</taxon>
    </lineage>
</organism>
<gene>
    <name evidence="5" type="ORF">H5410_045404</name>
</gene>
<dbReference type="InterPro" id="IPR000073">
    <property type="entry name" value="AB_hydrolase_1"/>
</dbReference>
<dbReference type="InterPro" id="IPR029058">
    <property type="entry name" value="AB_hydrolase_fold"/>
</dbReference>
<evidence type="ECO:0000259" key="3">
    <source>
        <dbReference type="Pfam" id="PF09331"/>
    </source>
</evidence>
<evidence type="ECO:0000313" key="6">
    <source>
        <dbReference type="Proteomes" id="UP000824120"/>
    </source>
</evidence>
<dbReference type="PANTHER" id="PTHR10992:SF1046">
    <property type="entry name" value="AB HYDROLASE-1 DOMAIN-CONTAINING PROTEIN"/>
    <property type="match status" value="1"/>
</dbReference>
<reference evidence="5 6" key="1">
    <citation type="submission" date="2020-09" db="EMBL/GenBank/DDBJ databases">
        <title>De no assembly of potato wild relative species, Solanum commersonii.</title>
        <authorList>
            <person name="Cho K."/>
        </authorList>
    </citation>
    <scope>NUCLEOTIDE SEQUENCE [LARGE SCALE GENOMIC DNA]</scope>
    <source>
        <strain evidence="5">LZ3.2</strain>
        <tissue evidence="5">Leaf</tissue>
    </source>
</reference>
<feature type="region of interest" description="Disordered" evidence="1">
    <location>
        <begin position="299"/>
        <end position="340"/>
    </location>
</feature>
<dbReference type="SUPFAM" id="SSF53474">
    <property type="entry name" value="alpha/beta-Hydrolases"/>
    <property type="match status" value="2"/>
</dbReference>
<dbReference type="GO" id="GO:0080032">
    <property type="term" value="F:methyl jasmonate esterase activity"/>
    <property type="evidence" value="ECO:0007669"/>
    <property type="project" value="TreeGrafter"/>
</dbReference>
<evidence type="ECO:0000313" key="5">
    <source>
        <dbReference type="EMBL" id="KAG5584970.1"/>
    </source>
</evidence>
<comment type="caution">
    <text evidence="5">The sequence shown here is derived from an EMBL/GenBank/DDBJ whole genome shotgun (WGS) entry which is preliminary data.</text>
</comment>
<evidence type="ECO:0000256" key="2">
    <source>
        <dbReference type="SAM" id="SignalP"/>
    </source>
</evidence>
<name>A0A9J5XB15_SOLCO</name>
<dbReference type="AlphaFoldDB" id="A0A9J5XB15"/>
<evidence type="ECO:0000256" key="1">
    <source>
        <dbReference type="SAM" id="MobiDB-lite"/>
    </source>
</evidence>
<dbReference type="InterPro" id="IPR015410">
    <property type="entry name" value="DUF1985"/>
</dbReference>
<dbReference type="PANTHER" id="PTHR10992">
    <property type="entry name" value="METHYLESTERASE FAMILY MEMBER"/>
    <property type="match status" value="1"/>
</dbReference>
<feature type="compositionally biased region" description="Acidic residues" evidence="1">
    <location>
        <begin position="302"/>
        <end position="339"/>
    </location>
</feature>
<dbReference type="OrthoDB" id="1305982at2759"/>
<feature type="chain" id="PRO_5039909067" description="AB hydrolase-1 domain-containing protein" evidence="2">
    <location>
        <begin position="23"/>
        <end position="917"/>
    </location>
</feature>
<feature type="domain" description="DUF1985" evidence="3">
    <location>
        <begin position="437"/>
        <end position="598"/>
    </location>
</feature>